<evidence type="ECO:0000259" key="7">
    <source>
        <dbReference type="Pfam" id="PF04542"/>
    </source>
</evidence>
<dbReference type="PANTHER" id="PTHR30603">
    <property type="entry name" value="RNA POLYMERASE SIGMA FACTOR RPO"/>
    <property type="match status" value="1"/>
</dbReference>
<dbReference type="SUPFAM" id="SSF88946">
    <property type="entry name" value="Sigma2 domain of RNA polymerase sigma factors"/>
    <property type="match status" value="1"/>
</dbReference>
<keyword evidence="1" id="KW-0805">Transcription regulation</keyword>
<reference key="1">
    <citation type="submission" date="2010-11" db="EMBL/GenBank/DDBJ databases">
        <title>The complete sequence of chromosome of Isophaera pallida ATCC 43644.</title>
        <authorList>
            <consortium name="US DOE Joint Genome Institute (JGI-PGF)"/>
            <person name="Lucas S."/>
            <person name="Copeland A."/>
            <person name="Lapidus A."/>
            <person name="Bruce D."/>
            <person name="Goodwin L."/>
            <person name="Pitluck S."/>
            <person name="Kyrpides N."/>
            <person name="Mavromatis K."/>
            <person name="Pagani I."/>
            <person name="Ivanova N."/>
            <person name="Saunders E."/>
            <person name="Brettin T."/>
            <person name="Detter J.C."/>
            <person name="Han C."/>
            <person name="Tapia R."/>
            <person name="Land M."/>
            <person name="Hauser L."/>
            <person name="Markowitz V."/>
            <person name="Cheng J.-F."/>
            <person name="Hugenholtz P."/>
            <person name="Woyke T."/>
            <person name="Wu D."/>
            <person name="Eisen J.A."/>
        </authorList>
    </citation>
    <scope>NUCLEOTIDE SEQUENCE</scope>
    <source>
        <strain>ATCC 43644</strain>
    </source>
</reference>
<keyword evidence="2" id="KW-0731">Sigma factor</keyword>
<dbReference type="PRINTS" id="PR00046">
    <property type="entry name" value="SIGMA70FCT"/>
</dbReference>
<gene>
    <name evidence="9" type="ordered locus">Isop_1898</name>
</gene>
<dbReference type="eggNOG" id="COG0568">
    <property type="taxonomic scope" value="Bacteria"/>
</dbReference>
<dbReference type="InterPro" id="IPR014284">
    <property type="entry name" value="RNA_pol_sigma-70_dom"/>
</dbReference>
<dbReference type="STRING" id="575540.Isop_1898"/>
<dbReference type="NCBIfam" id="TIGR02937">
    <property type="entry name" value="sigma70-ECF"/>
    <property type="match status" value="1"/>
</dbReference>
<dbReference type="Pfam" id="PF04545">
    <property type="entry name" value="Sigma70_r4"/>
    <property type="match status" value="1"/>
</dbReference>
<feature type="domain" description="RNA polymerase sigma-70 region 4" evidence="8">
    <location>
        <begin position="229"/>
        <end position="279"/>
    </location>
</feature>
<evidence type="ECO:0000256" key="5">
    <source>
        <dbReference type="SAM" id="MobiDB-lite"/>
    </source>
</evidence>
<dbReference type="HOGENOM" id="CLU_014793_3_5_0"/>
<dbReference type="InterPro" id="IPR009042">
    <property type="entry name" value="RNA_pol_sigma70_r1_2"/>
</dbReference>
<dbReference type="Gene3D" id="1.10.10.10">
    <property type="entry name" value="Winged helix-like DNA-binding domain superfamily/Winged helix DNA-binding domain"/>
    <property type="match status" value="2"/>
</dbReference>
<dbReference type="CDD" id="cd06171">
    <property type="entry name" value="Sigma70_r4"/>
    <property type="match status" value="1"/>
</dbReference>
<dbReference type="SUPFAM" id="SSF88659">
    <property type="entry name" value="Sigma3 and sigma4 domains of RNA polymerase sigma factors"/>
    <property type="match status" value="2"/>
</dbReference>
<evidence type="ECO:0000313" key="9">
    <source>
        <dbReference type="EMBL" id="ADV62479.1"/>
    </source>
</evidence>
<evidence type="ECO:0000259" key="8">
    <source>
        <dbReference type="Pfam" id="PF04545"/>
    </source>
</evidence>
<dbReference type="GO" id="GO:0006352">
    <property type="term" value="P:DNA-templated transcription initiation"/>
    <property type="evidence" value="ECO:0007669"/>
    <property type="project" value="InterPro"/>
</dbReference>
<dbReference type="InterPro" id="IPR007627">
    <property type="entry name" value="RNA_pol_sigma70_r2"/>
</dbReference>
<feature type="domain" description="RNA polymerase sigma-70 region 1.2" evidence="6">
    <location>
        <begin position="32"/>
        <end position="49"/>
    </location>
</feature>
<dbReference type="Pfam" id="PF00140">
    <property type="entry name" value="Sigma70_r1_2"/>
    <property type="match status" value="1"/>
</dbReference>
<dbReference type="AlphaFoldDB" id="E8R2H9"/>
<dbReference type="Proteomes" id="UP000008631">
    <property type="component" value="Chromosome"/>
</dbReference>
<dbReference type="KEGG" id="ipa:Isop_1898"/>
<evidence type="ECO:0000256" key="3">
    <source>
        <dbReference type="ARBA" id="ARBA00023125"/>
    </source>
</evidence>
<dbReference type="InterPro" id="IPR050239">
    <property type="entry name" value="Sigma-70_RNA_pol_init_factors"/>
</dbReference>
<evidence type="ECO:0000313" key="10">
    <source>
        <dbReference type="Proteomes" id="UP000008631"/>
    </source>
</evidence>
<dbReference type="InterPro" id="IPR013325">
    <property type="entry name" value="RNA_pol_sigma_r2"/>
</dbReference>
<name>E8R2H9_ISOPI</name>
<feature type="region of interest" description="Disordered" evidence="5">
    <location>
        <begin position="177"/>
        <end position="211"/>
    </location>
</feature>
<dbReference type="GO" id="GO:0003677">
    <property type="term" value="F:DNA binding"/>
    <property type="evidence" value="ECO:0007669"/>
    <property type="project" value="UniProtKB-KW"/>
</dbReference>
<dbReference type="PIRSF" id="PIRSF000770">
    <property type="entry name" value="RNA_pol_sigma-SigE/K"/>
    <property type="match status" value="1"/>
</dbReference>
<dbReference type="EMBL" id="CP002353">
    <property type="protein sequence ID" value="ADV62479.1"/>
    <property type="molecule type" value="Genomic_DNA"/>
</dbReference>
<dbReference type="InterPro" id="IPR000943">
    <property type="entry name" value="RNA_pol_sigma70"/>
</dbReference>
<dbReference type="InParanoid" id="E8R2H9"/>
<keyword evidence="4" id="KW-0804">Transcription</keyword>
<evidence type="ECO:0000256" key="2">
    <source>
        <dbReference type="ARBA" id="ARBA00023082"/>
    </source>
</evidence>
<protein>
    <submittedName>
        <fullName evidence="9">RNA polymerase, sigma 70 subunit, RpoD subfamily</fullName>
    </submittedName>
</protein>
<dbReference type="InterPro" id="IPR013324">
    <property type="entry name" value="RNA_pol_sigma_r3/r4-like"/>
</dbReference>
<feature type="domain" description="RNA polymerase sigma-70 region 2" evidence="7">
    <location>
        <begin position="56"/>
        <end position="121"/>
    </location>
</feature>
<organism evidence="9 10">
    <name type="scientific">Isosphaera pallida (strain ATCC 43644 / DSM 9630 / IS1B)</name>
    <dbReference type="NCBI Taxonomy" id="575540"/>
    <lineage>
        <taxon>Bacteria</taxon>
        <taxon>Pseudomonadati</taxon>
        <taxon>Planctomycetota</taxon>
        <taxon>Planctomycetia</taxon>
        <taxon>Isosphaerales</taxon>
        <taxon>Isosphaeraceae</taxon>
        <taxon>Isosphaera</taxon>
    </lineage>
</organism>
<accession>E8R2H9</accession>
<evidence type="ECO:0000259" key="6">
    <source>
        <dbReference type="Pfam" id="PF00140"/>
    </source>
</evidence>
<dbReference type="Gene3D" id="1.10.601.10">
    <property type="entry name" value="RNA Polymerase Primary Sigma Factor"/>
    <property type="match status" value="1"/>
</dbReference>
<evidence type="ECO:0000256" key="4">
    <source>
        <dbReference type="ARBA" id="ARBA00023163"/>
    </source>
</evidence>
<reference evidence="9 10" key="2">
    <citation type="journal article" date="2011" name="Stand. Genomic Sci.">
        <title>Complete genome sequence of Isosphaera pallida type strain (IS1B).</title>
        <authorList>
            <consortium name="US DOE Joint Genome Institute (JGI-PGF)"/>
            <person name="Goker M."/>
            <person name="Cleland D."/>
            <person name="Saunders E."/>
            <person name="Lapidus A."/>
            <person name="Nolan M."/>
            <person name="Lucas S."/>
            <person name="Hammon N."/>
            <person name="Deshpande S."/>
            <person name="Cheng J.F."/>
            <person name="Tapia R."/>
            <person name="Han C."/>
            <person name="Goodwin L."/>
            <person name="Pitluck S."/>
            <person name="Liolios K."/>
            <person name="Pagani I."/>
            <person name="Ivanova N."/>
            <person name="Mavromatis K."/>
            <person name="Pati A."/>
            <person name="Chen A."/>
            <person name="Palaniappan K."/>
            <person name="Land M."/>
            <person name="Hauser L."/>
            <person name="Chang Y.J."/>
            <person name="Jeffries C.D."/>
            <person name="Detter J.C."/>
            <person name="Beck B."/>
            <person name="Woyke T."/>
            <person name="Bristow J."/>
            <person name="Eisen J.A."/>
            <person name="Markowitz V."/>
            <person name="Hugenholtz P."/>
            <person name="Kyrpides N.C."/>
            <person name="Klenk H.P."/>
        </authorList>
    </citation>
    <scope>NUCLEOTIDE SEQUENCE [LARGE SCALE GENOMIC DNA]</scope>
    <source>
        <strain evidence="10">ATCC 43644 / DSM 9630 / IS1B</strain>
    </source>
</reference>
<dbReference type="PANTHER" id="PTHR30603:SF60">
    <property type="entry name" value="RNA POLYMERASE SIGMA FACTOR RPOD"/>
    <property type="match status" value="1"/>
</dbReference>
<keyword evidence="10" id="KW-1185">Reference proteome</keyword>
<proteinExistence type="predicted"/>
<keyword evidence="3" id="KW-0238">DNA-binding</keyword>
<evidence type="ECO:0000256" key="1">
    <source>
        <dbReference type="ARBA" id="ARBA00023015"/>
    </source>
</evidence>
<dbReference type="GO" id="GO:0016987">
    <property type="term" value="F:sigma factor activity"/>
    <property type="evidence" value="ECO:0007669"/>
    <property type="project" value="UniProtKB-KW"/>
</dbReference>
<dbReference type="InterPro" id="IPR036388">
    <property type="entry name" value="WH-like_DNA-bd_sf"/>
</dbReference>
<sequence>MDRALRRAGRERQRGGGERGLDWLVGRDAEGLLTAEEERELARRVLRGDASARRRMIEANLRLVAMVAARYRGLGLDWEDLVGEGNLGLIRAVSSYDPDRGVRFSTYAAHWIRQTIRVALTTTAATIRLPAHMVTKLALWRRAEARLTRNLGRSPTFEEVADELGWSSSTRLSMKRAMESGRVHHEEPGATEGRGSESRRPIDQAVDPRPEPAWEIERRDELLELRRSLQRLGERERLVLALRYGLGDIAPKPLREVATTLGVTREWVRRIEARALRQLHEEVEPE</sequence>
<dbReference type="Pfam" id="PF04542">
    <property type="entry name" value="Sigma70_r2"/>
    <property type="match status" value="1"/>
</dbReference>
<dbReference type="InterPro" id="IPR007630">
    <property type="entry name" value="RNA_pol_sigma70_r4"/>
</dbReference>